<dbReference type="PANTHER" id="PTHR20854">
    <property type="entry name" value="INOSITOL MONOPHOSPHATASE"/>
    <property type="match status" value="1"/>
</dbReference>
<dbReference type="PROSITE" id="PS00630">
    <property type="entry name" value="IMP_2"/>
    <property type="match status" value="1"/>
</dbReference>
<evidence type="ECO:0000256" key="5">
    <source>
        <dbReference type="ARBA" id="ARBA00022801"/>
    </source>
</evidence>
<dbReference type="Proteomes" id="UP000552883">
    <property type="component" value="Unassembled WGS sequence"/>
</dbReference>
<name>A0A840XQV7_9MICO</name>
<dbReference type="EC" id="3.1.3.25" evidence="8"/>
<dbReference type="GO" id="GO:0008934">
    <property type="term" value="F:inositol monophosphate 1-phosphatase activity"/>
    <property type="evidence" value="ECO:0007669"/>
    <property type="project" value="InterPro"/>
</dbReference>
<dbReference type="GO" id="GO:0046854">
    <property type="term" value="P:phosphatidylinositol phosphate biosynthetic process"/>
    <property type="evidence" value="ECO:0007669"/>
    <property type="project" value="InterPro"/>
</dbReference>
<feature type="binding site" evidence="7">
    <location>
        <position position="223"/>
    </location>
    <ligand>
        <name>Mg(2+)</name>
        <dbReference type="ChEBI" id="CHEBI:18420"/>
        <label>1</label>
        <note>catalytic</note>
    </ligand>
</feature>
<dbReference type="AlphaFoldDB" id="A0A840XQV7"/>
<organism evidence="9 10">
    <name type="scientific">Microcella frigidaquae</name>
    <dbReference type="NCBI Taxonomy" id="424758"/>
    <lineage>
        <taxon>Bacteria</taxon>
        <taxon>Bacillati</taxon>
        <taxon>Actinomycetota</taxon>
        <taxon>Actinomycetes</taxon>
        <taxon>Micrococcales</taxon>
        <taxon>Microbacteriaceae</taxon>
        <taxon>Microcella</taxon>
    </lineage>
</organism>
<comment type="cofactor">
    <cofactor evidence="2 7 8">
        <name>Mg(2+)</name>
        <dbReference type="ChEBI" id="CHEBI:18420"/>
    </cofactor>
</comment>
<dbReference type="OrthoDB" id="9772456at2"/>
<evidence type="ECO:0000313" key="10">
    <source>
        <dbReference type="Proteomes" id="UP000552883"/>
    </source>
</evidence>
<feature type="binding site" evidence="7">
    <location>
        <position position="93"/>
    </location>
    <ligand>
        <name>Mg(2+)</name>
        <dbReference type="ChEBI" id="CHEBI:18420"/>
        <label>2</label>
    </ligand>
</feature>
<evidence type="ECO:0000256" key="8">
    <source>
        <dbReference type="RuleBase" id="RU364068"/>
    </source>
</evidence>
<reference evidence="9 10" key="1">
    <citation type="submission" date="2020-08" db="EMBL/GenBank/DDBJ databases">
        <title>Sequencing the genomes of 1000 actinobacteria strains.</title>
        <authorList>
            <person name="Klenk H.-P."/>
        </authorList>
    </citation>
    <scope>NUCLEOTIDE SEQUENCE [LARGE SCALE GENOMIC DNA]</scope>
    <source>
        <strain evidence="9 10">DSM 23889</strain>
    </source>
</reference>
<dbReference type="Gene3D" id="3.30.540.10">
    <property type="entry name" value="Fructose-1,6-Bisphosphatase, subunit A, domain 1"/>
    <property type="match status" value="1"/>
</dbReference>
<evidence type="ECO:0000256" key="6">
    <source>
        <dbReference type="ARBA" id="ARBA00022842"/>
    </source>
</evidence>
<dbReference type="InterPro" id="IPR020550">
    <property type="entry name" value="Inositol_monophosphatase_CS"/>
</dbReference>
<dbReference type="InterPro" id="IPR020583">
    <property type="entry name" value="Inositol_monoP_metal-BS"/>
</dbReference>
<dbReference type="CDD" id="cd01639">
    <property type="entry name" value="IMPase"/>
    <property type="match status" value="1"/>
</dbReference>
<dbReference type="PANTHER" id="PTHR20854:SF4">
    <property type="entry name" value="INOSITOL-1-MONOPHOSPHATASE-RELATED"/>
    <property type="match status" value="1"/>
</dbReference>
<keyword evidence="5 8" id="KW-0378">Hydrolase</keyword>
<accession>A0A840XQV7</accession>
<dbReference type="EMBL" id="JACHBS010000001">
    <property type="protein sequence ID" value="MBB5618319.1"/>
    <property type="molecule type" value="Genomic_DNA"/>
</dbReference>
<dbReference type="Pfam" id="PF00459">
    <property type="entry name" value="Inositol_P"/>
    <property type="match status" value="1"/>
</dbReference>
<evidence type="ECO:0000256" key="4">
    <source>
        <dbReference type="ARBA" id="ARBA00022723"/>
    </source>
</evidence>
<keyword evidence="4 7" id="KW-0479">Metal-binding</keyword>
<feature type="binding site" evidence="7">
    <location>
        <position position="90"/>
    </location>
    <ligand>
        <name>Mg(2+)</name>
        <dbReference type="ChEBI" id="CHEBI:18420"/>
        <label>2</label>
    </ligand>
</feature>
<proteinExistence type="inferred from homology"/>
<dbReference type="InterPro" id="IPR033942">
    <property type="entry name" value="IMPase"/>
</dbReference>
<evidence type="ECO:0000313" key="9">
    <source>
        <dbReference type="EMBL" id="MBB5618319.1"/>
    </source>
</evidence>
<comment type="caution">
    <text evidence="9">The sequence shown here is derived from an EMBL/GenBank/DDBJ whole genome shotgun (WGS) entry which is preliminary data.</text>
</comment>
<keyword evidence="6 7" id="KW-0460">Magnesium</keyword>
<comment type="similarity">
    <text evidence="3 8">Belongs to the inositol monophosphatase superfamily.</text>
</comment>
<feature type="binding site" evidence="7">
    <location>
        <position position="74"/>
    </location>
    <ligand>
        <name>Mg(2+)</name>
        <dbReference type="ChEBI" id="CHEBI:18420"/>
        <label>1</label>
        <note>catalytic</note>
    </ligand>
</feature>
<feature type="binding site" evidence="7">
    <location>
        <position position="92"/>
    </location>
    <ligand>
        <name>Mg(2+)</name>
        <dbReference type="ChEBI" id="CHEBI:18420"/>
        <label>1</label>
        <note>catalytic</note>
    </ligand>
</feature>
<dbReference type="Gene3D" id="3.40.190.80">
    <property type="match status" value="1"/>
</dbReference>
<evidence type="ECO:0000256" key="7">
    <source>
        <dbReference type="PIRSR" id="PIRSR600760-2"/>
    </source>
</evidence>
<dbReference type="SUPFAM" id="SSF56655">
    <property type="entry name" value="Carbohydrate phosphatase"/>
    <property type="match status" value="1"/>
</dbReference>
<comment type="catalytic activity">
    <reaction evidence="1 8">
        <text>a myo-inositol phosphate + H2O = myo-inositol + phosphate</text>
        <dbReference type="Rhea" id="RHEA:24056"/>
        <dbReference type="ChEBI" id="CHEBI:15377"/>
        <dbReference type="ChEBI" id="CHEBI:17268"/>
        <dbReference type="ChEBI" id="CHEBI:43474"/>
        <dbReference type="ChEBI" id="CHEBI:84139"/>
        <dbReference type="EC" id="3.1.3.25"/>
    </reaction>
</comment>
<evidence type="ECO:0000256" key="2">
    <source>
        <dbReference type="ARBA" id="ARBA00001946"/>
    </source>
</evidence>
<evidence type="ECO:0000256" key="1">
    <source>
        <dbReference type="ARBA" id="ARBA00001033"/>
    </source>
</evidence>
<dbReference type="GO" id="GO:0007165">
    <property type="term" value="P:signal transduction"/>
    <property type="evidence" value="ECO:0007669"/>
    <property type="project" value="TreeGrafter"/>
</dbReference>
<keyword evidence="10" id="KW-1185">Reference proteome</keyword>
<dbReference type="PROSITE" id="PS00629">
    <property type="entry name" value="IMP_1"/>
    <property type="match status" value="1"/>
</dbReference>
<evidence type="ECO:0000256" key="3">
    <source>
        <dbReference type="ARBA" id="ARBA00009759"/>
    </source>
</evidence>
<gene>
    <name evidence="9" type="ORF">BJ959_001815</name>
</gene>
<dbReference type="RefSeq" id="WP_153982238.1">
    <property type="nucleotide sequence ID" value="NZ_BAAANZ010000002.1"/>
</dbReference>
<dbReference type="InterPro" id="IPR000760">
    <property type="entry name" value="Inositol_monophosphatase-like"/>
</dbReference>
<protein>
    <recommendedName>
        <fullName evidence="8">Inositol-1-monophosphatase</fullName>
        <ecNumber evidence="8">3.1.3.25</ecNumber>
    </recommendedName>
</protein>
<dbReference type="GO" id="GO:0046872">
    <property type="term" value="F:metal ion binding"/>
    <property type="evidence" value="ECO:0007669"/>
    <property type="project" value="UniProtKB-KW"/>
</dbReference>
<dbReference type="GO" id="GO:0006020">
    <property type="term" value="P:inositol metabolic process"/>
    <property type="evidence" value="ECO:0007669"/>
    <property type="project" value="TreeGrafter"/>
</dbReference>
<sequence>MSPSPRATAELLSVARAIALEAGQLVVEARRGAVEVADRKSSPVDVVTQVDRDAESLIRGRLAELRPGDGFLGEESGGGGGTTGLTWVVDPIDGTVNFLYGIPHYAVSIAVVEGEADPHTWTALAGVVVNPATGELFSATAGGGAQLGERAIAVAPPVPLAEALIATGFAYRSETRAEQGAAVARLLPMVRDVRRMGTASLDLCAVASGRVNAYFERTLNPWDHAAGALIAAEAGARVTGIGGGRPDHRFLLAAHPDVAEALDGVLDAVGAVPGEADETAAASKDRP</sequence>
<dbReference type="PRINTS" id="PR00377">
    <property type="entry name" value="IMPHPHTASES"/>
</dbReference>